<feature type="transmembrane region" description="Helical" evidence="1">
    <location>
        <begin position="489"/>
        <end position="511"/>
    </location>
</feature>
<evidence type="ECO:0000313" key="3">
    <source>
        <dbReference type="Proteomes" id="UP000604046"/>
    </source>
</evidence>
<organism evidence="2 3">
    <name type="scientific">Symbiodinium natans</name>
    <dbReference type="NCBI Taxonomy" id="878477"/>
    <lineage>
        <taxon>Eukaryota</taxon>
        <taxon>Sar</taxon>
        <taxon>Alveolata</taxon>
        <taxon>Dinophyceae</taxon>
        <taxon>Suessiales</taxon>
        <taxon>Symbiodiniaceae</taxon>
        <taxon>Symbiodinium</taxon>
    </lineage>
</organism>
<dbReference type="Gene3D" id="3.40.50.10140">
    <property type="entry name" value="Toll/interleukin-1 receptor homology (TIR) domain"/>
    <property type="match status" value="1"/>
</dbReference>
<evidence type="ECO:0000256" key="1">
    <source>
        <dbReference type="SAM" id="Phobius"/>
    </source>
</evidence>
<accession>A0A812N9D1</accession>
<reference evidence="2" key="1">
    <citation type="submission" date="2021-02" db="EMBL/GenBank/DDBJ databases">
        <authorList>
            <person name="Dougan E. K."/>
            <person name="Rhodes N."/>
            <person name="Thang M."/>
            <person name="Chan C."/>
        </authorList>
    </citation>
    <scope>NUCLEOTIDE SEQUENCE</scope>
</reference>
<keyword evidence="1" id="KW-0472">Membrane</keyword>
<sequence>MFFWISREISKVVNSGSNRHRWVFEMQTAEAVEEKFSKILVPASQVVFVVAEDKTFLGKGREVPEACIAHVLPSAFLLEGTISALSTLSRSFSNAWEVGRVLVWELRSLNLAKRDEEAKPEQRGVHSELDGSDRDVMLDVDDMMPSLIELVTRMAVVNPEVMRVTPVFRALEQFAAALRGGSDKHFYHKSRASTKITTFWSHSWHGGRWKKILTVVALYNGTAAVSLAFLTGMLMMVLFSFGTLPGIDRGWWIENWVWSCWSTSSGLVVASLVLPFWRSQTRVFLDRICISQNDDRLKSEAILSLAGLLKNSDSMLVLWDPTWTERLWCLFELAAFLKSKTTQQQHLMVRPIFLGPLSIAIFLVFFALALPLATAPIHSNSAIVGLLGTIALSSLAVAFPTVSTVRSYFRDLDTMKLQLLSISVDSTRSACCDQNHVTPSGGRMLCDRKIVKECVKIWFGSELSFENAVRTEVLDLLNRDLTEKVFSTPWVLGVTSPLFLAFMDVCASIAASPEAPQTALALLVEGLVLWLCYVPASKDLMILLVRVGRKRPSNTCLEILKNALVLGAVAAPVFVLLVAYVLTRFVDSNNALKRAGSFAGCTLVLVVCNFLLGLGLKALLRRPGW</sequence>
<dbReference type="EMBL" id="CAJNDS010002002">
    <property type="protein sequence ID" value="CAE7295218.1"/>
    <property type="molecule type" value="Genomic_DNA"/>
</dbReference>
<dbReference type="InterPro" id="IPR035897">
    <property type="entry name" value="Toll_tir_struct_dom_sf"/>
</dbReference>
<dbReference type="Proteomes" id="UP000604046">
    <property type="component" value="Unassembled WGS sequence"/>
</dbReference>
<dbReference type="OrthoDB" id="2157530at2759"/>
<gene>
    <name evidence="2" type="ORF">SNAT2548_LOCUS15543</name>
</gene>
<keyword evidence="1" id="KW-0812">Transmembrane</keyword>
<name>A0A812N9D1_9DINO</name>
<feature type="transmembrane region" description="Helical" evidence="1">
    <location>
        <begin position="347"/>
        <end position="370"/>
    </location>
</feature>
<comment type="caution">
    <text evidence="2">The sequence shown here is derived from an EMBL/GenBank/DDBJ whole genome shotgun (WGS) entry which is preliminary data.</text>
</comment>
<proteinExistence type="predicted"/>
<feature type="transmembrane region" description="Helical" evidence="1">
    <location>
        <begin position="559"/>
        <end position="583"/>
    </location>
</feature>
<feature type="transmembrane region" description="Helical" evidence="1">
    <location>
        <begin position="256"/>
        <end position="277"/>
    </location>
</feature>
<keyword evidence="1" id="KW-1133">Transmembrane helix</keyword>
<feature type="transmembrane region" description="Helical" evidence="1">
    <location>
        <begin position="382"/>
        <end position="402"/>
    </location>
</feature>
<feature type="transmembrane region" description="Helical" evidence="1">
    <location>
        <begin position="217"/>
        <end position="244"/>
    </location>
</feature>
<dbReference type="AlphaFoldDB" id="A0A812N9D1"/>
<keyword evidence="3" id="KW-1185">Reference proteome</keyword>
<feature type="transmembrane region" description="Helical" evidence="1">
    <location>
        <begin position="595"/>
        <end position="620"/>
    </location>
</feature>
<evidence type="ECO:0008006" key="4">
    <source>
        <dbReference type="Google" id="ProtNLM"/>
    </source>
</evidence>
<evidence type="ECO:0000313" key="2">
    <source>
        <dbReference type="EMBL" id="CAE7295218.1"/>
    </source>
</evidence>
<protein>
    <recommendedName>
        <fullName evidence="4">Transmembrane protein</fullName>
    </recommendedName>
</protein>